<gene>
    <name evidence="1" type="ORF">BGZ80_009358</name>
</gene>
<dbReference type="InterPro" id="IPR025332">
    <property type="entry name" value="DUF4238"/>
</dbReference>
<dbReference type="OrthoDB" id="5340163at2759"/>
<dbReference type="AlphaFoldDB" id="A0A9P6MXH5"/>
<evidence type="ECO:0000313" key="2">
    <source>
        <dbReference type="Proteomes" id="UP000703661"/>
    </source>
</evidence>
<keyword evidence="2" id="KW-1185">Reference proteome</keyword>
<dbReference type="Pfam" id="PF14022">
    <property type="entry name" value="DUF4238"/>
    <property type="match status" value="1"/>
</dbReference>
<proteinExistence type="predicted"/>
<reference evidence="1" key="1">
    <citation type="journal article" date="2020" name="Fungal Divers.">
        <title>Resolving the Mortierellaceae phylogeny through synthesis of multi-gene phylogenetics and phylogenomics.</title>
        <authorList>
            <person name="Vandepol N."/>
            <person name="Liber J."/>
            <person name="Desiro A."/>
            <person name="Na H."/>
            <person name="Kennedy M."/>
            <person name="Barry K."/>
            <person name="Grigoriev I.V."/>
            <person name="Miller A.N."/>
            <person name="O'Donnell K."/>
            <person name="Stajich J.E."/>
            <person name="Bonito G."/>
        </authorList>
    </citation>
    <scope>NUCLEOTIDE SEQUENCE</scope>
    <source>
        <strain evidence="1">NRRL 2769</strain>
    </source>
</reference>
<sequence length="395" mass="45592">MPNSNDAKAYHFPILVAPASAPTPSSRTSQSQYHHYIPRFILKNFSDGSHGMEGDPQIKIHDVRSQRSSQMNIGKVYGVQNMYRDLKSDDCMQFEKLLGKLDSSAEKFVNKILSGSRDLPLTRAGLLEFKKFLAIMMYRSECRRKQYTEDLFDMPTRLSILRHMRLNNIGSMQEVWFENLKWIIKTSMDDINKEVPKLNLMSGPLAALAYNGPIHIAEFMDFISLTMHYVCIWQAPKGSEFILTDNCFGCYEGPVGITLHIFFVISPEYVVVMAHRAFMTGSGPLSGFLEGSWFKDFHASPDCVHAKKNVRSLDDFTPEDVFKYRRIVIPKEKVWLVNSIFLDARHKFISHKSDAALYRSLVLYEKDEEKLFKNKHDYSVLKRKLFVEMNRTHSA</sequence>
<dbReference type="EMBL" id="JAAAID010000552">
    <property type="protein sequence ID" value="KAG0016220.1"/>
    <property type="molecule type" value="Genomic_DNA"/>
</dbReference>
<accession>A0A9P6MXH5</accession>
<organism evidence="1 2">
    <name type="scientific">Entomortierella chlamydospora</name>
    <dbReference type="NCBI Taxonomy" id="101097"/>
    <lineage>
        <taxon>Eukaryota</taxon>
        <taxon>Fungi</taxon>
        <taxon>Fungi incertae sedis</taxon>
        <taxon>Mucoromycota</taxon>
        <taxon>Mortierellomycotina</taxon>
        <taxon>Mortierellomycetes</taxon>
        <taxon>Mortierellales</taxon>
        <taxon>Mortierellaceae</taxon>
        <taxon>Entomortierella</taxon>
    </lineage>
</organism>
<evidence type="ECO:0000313" key="1">
    <source>
        <dbReference type="EMBL" id="KAG0016220.1"/>
    </source>
</evidence>
<dbReference type="Proteomes" id="UP000703661">
    <property type="component" value="Unassembled WGS sequence"/>
</dbReference>
<comment type="caution">
    <text evidence="1">The sequence shown here is derived from an EMBL/GenBank/DDBJ whole genome shotgun (WGS) entry which is preliminary data.</text>
</comment>
<name>A0A9P6MXH5_9FUNG</name>
<protein>
    <submittedName>
        <fullName evidence="1">Uncharacterized protein</fullName>
    </submittedName>
</protein>